<name>A0A398BW21_9RHOB</name>
<dbReference type="Pfam" id="PF00353">
    <property type="entry name" value="HemolysinCabind"/>
    <property type="match status" value="3"/>
</dbReference>
<dbReference type="InterPro" id="IPR001343">
    <property type="entry name" value="Hemolysn_Ca-bd"/>
</dbReference>
<dbReference type="AlphaFoldDB" id="A0A398BW21"/>
<gene>
    <name evidence="3" type="ORF">D2N39_11970</name>
</gene>
<dbReference type="InterPro" id="IPR050557">
    <property type="entry name" value="RTX_toxin/Mannuronan_C5-epim"/>
</dbReference>
<dbReference type="GO" id="GO:0005509">
    <property type="term" value="F:calcium ion binding"/>
    <property type="evidence" value="ECO:0007669"/>
    <property type="project" value="InterPro"/>
</dbReference>
<dbReference type="GO" id="GO:0005576">
    <property type="term" value="C:extracellular region"/>
    <property type="evidence" value="ECO:0007669"/>
    <property type="project" value="UniProtKB-SubCell"/>
</dbReference>
<dbReference type="PROSITE" id="PS00330">
    <property type="entry name" value="HEMOLYSIN_CALCIUM"/>
    <property type="match status" value="2"/>
</dbReference>
<keyword evidence="4" id="KW-1185">Reference proteome</keyword>
<dbReference type="PANTHER" id="PTHR38340">
    <property type="entry name" value="S-LAYER PROTEIN"/>
    <property type="match status" value="1"/>
</dbReference>
<dbReference type="InterPro" id="IPR011049">
    <property type="entry name" value="Serralysin-like_metalloprot_C"/>
</dbReference>
<evidence type="ECO:0000256" key="2">
    <source>
        <dbReference type="ARBA" id="ARBA00022525"/>
    </source>
</evidence>
<comment type="subcellular location">
    <subcellularLocation>
        <location evidence="1">Secreted</location>
    </subcellularLocation>
</comment>
<dbReference type="SUPFAM" id="SSF51120">
    <property type="entry name" value="beta-Roll"/>
    <property type="match status" value="2"/>
</dbReference>
<evidence type="ECO:0000313" key="4">
    <source>
        <dbReference type="Proteomes" id="UP000266649"/>
    </source>
</evidence>
<dbReference type="Proteomes" id="UP000266649">
    <property type="component" value="Unassembled WGS sequence"/>
</dbReference>
<dbReference type="EMBL" id="QXXQ01000006">
    <property type="protein sequence ID" value="RID91416.1"/>
    <property type="molecule type" value="Genomic_DNA"/>
</dbReference>
<proteinExistence type="predicted"/>
<dbReference type="Gene3D" id="2.150.10.10">
    <property type="entry name" value="Serralysin-like metalloprotease, C-terminal"/>
    <property type="match status" value="2"/>
</dbReference>
<accession>A0A398BW21</accession>
<dbReference type="PANTHER" id="PTHR38340:SF1">
    <property type="entry name" value="S-LAYER PROTEIN"/>
    <property type="match status" value="1"/>
</dbReference>
<reference evidence="3 4" key="1">
    <citation type="submission" date="2018-09" db="EMBL/GenBank/DDBJ databases">
        <title>Gemmobacter lutimaris sp. nov., a marine bacterium isolated from tidal flat.</title>
        <authorList>
            <person name="Lee D.W."/>
            <person name="Yoo Y."/>
            <person name="Kim J.-J."/>
            <person name="Kim B.S."/>
        </authorList>
    </citation>
    <scope>NUCLEOTIDE SEQUENCE [LARGE SCALE GENOMIC DNA]</scope>
    <source>
        <strain evidence="3 4">YJ-T1-11</strain>
    </source>
</reference>
<keyword evidence="2" id="KW-0964">Secreted</keyword>
<protein>
    <submittedName>
        <fullName evidence="3">Calcium-binding protein</fullName>
    </submittedName>
</protein>
<dbReference type="OrthoDB" id="419320at2"/>
<comment type="caution">
    <text evidence="3">The sequence shown here is derived from an EMBL/GenBank/DDBJ whole genome shotgun (WGS) entry which is preliminary data.</text>
</comment>
<dbReference type="PRINTS" id="PR00313">
    <property type="entry name" value="CABNDNGRPT"/>
</dbReference>
<dbReference type="InterPro" id="IPR018511">
    <property type="entry name" value="Hemolysin-typ_Ca-bd_CS"/>
</dbReference>
<organism evidence="3 4">
    <name type="scientific">Gemmobacter lutimaris</name>
    <dbReference type="NCBI Taxonomy" id="2306023"/>
    <lineage>
        <taxon>Bacteria</taxon>
        <taxon>Pseudomonadati</taxon>
        <taxon>Pseudomonadota</taxon>
        <taxon>Alphaproteobacteria</taxon>
        <taxon>Rhodobacterales</taxon>
        <taxon>Paracoccaceae</taxon>
        <taxon>Gemmobacter</taxon>
    </lineage>
</organism>
<dbReference type="RefSeq" id="WP_119135025.1">
    <property type="nucleotide sequence ID" value="NZ_QXXQ01000006.1"/>
</dbReference>
<evidence type="ECO:0000256" key="1">
    <source>
        <dbReference type="ARBA" id="ARBA00004613"/>
    </source>
</evidence>
<evidence type="ECO:0000313" key="3">
    <source>
        <dbReference type="EMBL" id="RID91416.1"/>
    </source>
</evidence>
<sequence>MVTLTTTSFIKRGLDLSRYYDAEFGVPNTEDPTAVTLRLGGNRVALTGDYTINSAEDATGTVNGMDLQVLGNPVVRIRGVDLDAATVVDALSGAGGRETFRFIFGAEDRMTGSSFRDYIYGFGGDDTIRGLAGNDTLHGGLGNDLIRGDAGFDSLRGDAGNDTMLGGFGDDTLMGGKGRDMLMGNGGDDMLDGGRGNDRLRGGGGADSFVFGENNGNDVIGDMTADDSIYLAASRWEGMENAGDLLDTYARVQGEDIVIDFGRDSIRVLNWTDMDALADRLRTLADDTPMG</sequence>